<dbReference type="EMBL" id="VLLG01000004">
    <property type="protein sequence ID" value="TWI86588.1"/>
    <property type="molecule type" value="Genomic_DNA"/>
</dbReference>
<evidence type="ECO:0000313" key="1">
    <source>
        <dbReference type="EMBL" id="TWI86588.1"/>
    </source>
</evidence>
<name>A0A562SZX2_CHIJA</name>
<accession>A0A562SZX2</accession>
<sequence length="177" mass="19487">MARQRGPHYITGTYNGICFYRMEGQYYARRKSSLSGKRVKRDPSFTLTMAYANIMAQASQLAAGVYRQLPPARRKHALYRALTGQAMQLLKAGKDAAAVIAALQAACTPPPSAQAPTPPAKTATLLLRLRRSPAPQRTRGKGFCVTPCGRLRPADITAAREALFHTSRRRPVQPHLE</sequence>
<proteinExistence type="predicted"/>
<dbReference type="Proteomes" id="UP000316778">
    <property type="component" value="Unassembled WGS sequence"/>
</dbReference>
<comment type="caution">
    <text evidence="1">The sequence shown here is derived from an EMBL/GenBank/DDBJ whole genome shotgun (WGS) entry which is preliminary data.</text>
</comment>
<organism evidence="1 2">
    <name type="scientific">Chitinophaga japonensis</name>
    <name type="common">Flexibacter japonensis</name>
    <dbReference type="NCBI Taxonomy" id="104662"/>
    <lineage>
        <taxon>Bacteria</taxon>
        <taxon>Pseudomonadati</taxon>
        <taxon>Bacteroidota</taxon>
        <taxon>Chitinophagia</taxon>
        <taxon>Chitinophagales</taxon>
        <taxon>Chitinophagaceae</taxon>
        <taxon>Chitinophaga</taxon>
    </lineage>
</organism>
<dbReference type="AlphaFoldDB" id="A0A562SZX2"/>
<protein>
    <submittedName>
        <fullName evidence="1">Uncharacterized protein</fullName>
    </submittedName>
</protein>
<evidence type="ECO:0000313" key="2">
    <source>
        <dbReference type="Proteomes" id="UP000316778"/>
    </source>
</evidence>
<keyword evidence="2" id="KW-1185">Reference proteome</keyword>
<reference evidence="1 2" key="1">
    <citation type="journal article" date="2013" name="Stand. Genomic Sci.">
        <title>Genomic Encyclopedia of Type Strains, Phase I: The one thousand microbial genomes (KMG-I) project.</title>
        <authorList>
            <person name="Kyrpides N.C."/>
            <person name="Woyke T."/>
            <person name="Eisen J.A."/>
            <person name="Garrity G."/>
            <person name="Lilburn T.G."/>
            <person name="Beck B.J."/>
            <person name="Whitman W.B."/>
            <person name="Hugenholtz P."/>
            <person name="Klenk H.P."/>
        </authorList>
    </citation>
    <scope>NUCLEOTIDE SEQUENCE [LARGE SCALE GENOMIC DNA]</scope>
    <source>
        <strain evidence="1 2">DSM 13484</strain>
    </source>
</reference>
<dbReference type="OrthoDB" id="672632at2"/>
<gene>
    <name evidence="1" type="ORF">LX66_3847</name>
</gene>
<dbReference type="RefSeq" id="WP_145716511.1">
    <property type="nucleotide sequence ID" value="NZ_BAAAFY010000005.1"/>
</dbReference>